<reference evidence="2" key="1">
    <citation type="journal article" date="2021" name="Sci. Rep.">
        <title>Diploid genomic architecture of Nitzschia inconspicua, an elite biomass production diatom.</title>
        <authorList>
            <person name="Oliver A."/>
            <person name="Podell S."/>
            <person name="Pinowska A."/>
            <person name="Traller J.C."/>
            <person name="Smith S.R."/>
            <person name="McClure R."/>
            <person name="Beliaev A."/>
            <person name="Bohutskyi P."/>
            <person name="Hill E.A."/>
            <person name="Rabines A."/>
            <person name="Zheng H."/>
            <person name="Allen L.Z."/>
            <person name="Kuo A."/>
            <person name="Grigoriev I.V."/>
            <person name="Allen A.E."/>
            <person name="Hazlebeck D."/>
            <person name="Allen E.E."/>
        </authorList>
    </citation>
    <scope>NUCLEOTIDE SEQUENCE</scope>
    <source>
        <strain evidence="2">Hildebrandi</strain>
    </source>
</reference>
<name>A0A9K3KFE2_9STRA</name>
<dbReference type="Proteomes" id="UP000693970">
    <property type="component" value="Unassembled WGS sequence"/>
</dbReference>
<evidence type="ECO:0000313" key="3">
    <source>
        <dbReference type="Proteomes" id="UP000693970"/>
    </source>
</evidence>
<evidence type="ECO:0000256" key="1">
    <source>
        <dbReference type="SAM" id="SignalP"/>
    </source>
</evidence>
<feature type="chain" id="PRO_5039936764" evidence="1">
    <location>
        <begin position="21"/>
        <end position="204"/>
    </location>
</feature>
<protein>
    <submittedName>
        <fullName evidence="2">Uncharacterized protein</fullName>
    </submittedName>
</protein>
<accession>A0A9K3KFE2</accession>
<dbReference type="AlphaFoldDB" id="A0A9K3KFE2"/>
<gene>
    <name evidence="2" type="ORF">IV203_007417</name>
</gene>
<evidence type="ECO:0000313" key="2">
    <source>
        <dbReference type="EMBL" id="KAG7342324.1"/>
    </source>
</evidence>
<sequence>MKFSFKALLMMSLLAVGSLAEEEEDVCETQTTALDDDAAFQAALTNMNNATAGLIIPPEDASTIVAEGSVEDDGIEEFCVVTGTTLDCRFNYSDFTSPVESACVEAGGQYYAGDARITCQGYPQRTEFNYISAPLCVGVDCEGVDSLFDTAWKDLAKSLTIPGVVTCAAYFDDVDAPLPAAGATWMTSLSLLLSVGVVGAVAIL</sequence>
<keyword evidence="1" id="KW-0732">Signal</keyword>
<organism evidence="2 3">
    <name type="scientific">Nitzschia inconspicua</name>
    <dbReference type="NCBI Taxonomy" id="303405"/>
    <lineage>
        <taxon>Eukaryota</taxon>
        <taxon>Sar</taxon>
        <taxon>Stramenopiles</taxon>
        <taxon>Ochrophyta</taxon>
        <taxon>Bacillariophyta</taxon>
        <taxon>Bacillariophyceae</taxon>
        <taxon>Bacillariophycidae</taxon>
        <taxon>Bacillariales</taxon>
        <taxon>Bacillariaceae</taxon>
        <taxon>Nitzschia</taxon>
    </lineage>
</organism>
<dbReference type="EMBL" id="JAGRRH010000025">
    <property type="protein sequence ID" value="KAG7342324.1"/>
    <property type="molecule type" value="Genomic_DNA"/>
</dbReference>
<reference evidence="2" key="2">
    <citation type="submission" date="2021-04" db="EMBL/GenBank/DDBJ databases">
        <authorList>
            <person name="Podell S."/>
        </authorList>
    </citation>
    <scope>NUCLEOTIDE SEQUENCE</scope>
    <source>
        <strain evidence="2">Hildebrandi</strain>
    </source>
</reference>
<feature type="signal peptide" evidence="1">
    <location>
        <begin position="1"/>
        <end position="20"/>
    </location>
</feature>
<proteinExistence type="predicted"/>
<keyword evidence="3" id="KW-1185">Reference proteome</keyword>
<comment type="caution">
    <text evidence="2">The sequence shown here is derived from an EMBL/GenBank/DDBJ whole genome shotgun (WGS) entry which is preliminary data.</text>
</comment>